<dbReference type="GO" id="GO:0065002">
    <property type="term" value="P:intracellular protein transmembrane transport"/>
    <property type="evidence" value="ECO:0007669"/>
    <property type="project" value="TreeGrafter"/>
</dbReference>
<dbReference type="AlphaFoldDB" id="G2J9P7"/>
<dbReference type="NCBIfam" id="TIGR00945">
    <property type="entry name" value="tatC"/>
    <property type="match status" value="1"/>
</dbReference>
<feature type="transmembrane region" description="Helical" evidence="5">
    <location>
        <begin position="161"/>
        <end position="184"/>
    </location>
</feature>
<comment type="caution">
    <text evidence="6">The sequence shown here is derived from an EMBL/GenBank/DDBJ whole genome shotgun (WGS) entry which is preliminary data.</text>
</comment>
<proteinExistence type="inferred from homology"/>
<dbReference type="InterPro" id="IPR002033">
    <property type="entry name" value="TatC"/>
</dbReference>
<gene>
    <name evidence="5 6" type="primary">tatC</name>
    <name evidence="6" type="ORF">CAGGBEG34_240068</name>
</gene>
<dbReference type="OrthoDB" id="9777044at2"/>
<keyword evidence="3 5" id="KW-1133">Transmembrane helix</keyword>
<evidence type="ECO:0000256" key="1">
    <source>
        <dbReference type="ARBA" id="ARBA00004141"/>
    </source>
</evidence>
<evidence type="ECO:0000313" key="6">
    <source>
        <dbReference type="EMBL" id="CCD29494.1"/>
    </source>
</evidence>
<dbReference type="RefSeq" id="WP_006682683.1">
    <property type="nucleotide sequence ID" value="NZ_CAFB01000041.1"/>
</dbReference>
<feature type="transmembrane region" description="Helical" evidence="5">
    <location>
        <begin position="77"/>
        <end position="98"/>
    </location>
</feature>
<dbReference type="Pfam" id="PF00902">
    <property type="entry name" value="TatC"/>
    <property type="match status" value="1"/>
</dbReference>
<organism evidence="6 7">
    <name type="scientific">Candidatus Glomeribacter gigasporarum BEG34</name>
    <dbReference type="NCBI Taxonomy" id="1070319"/>
    <lineage>
        <taxon>Bacteria</taxon>
        <taxon>Pseudomonadati</taxon>
        <taxon>Pseudomonadota</taxon>
        <taxon>Betaproteobacteria</taxon>
        <taxon>Burkholderiales</taxon>
        <taxon>Burkholderiaceae</taxon>
        <taxon>Candidatus Glomeribacter</taxon>
    </lineage>
</organism>
<dbReference type="GO" id="GO:0033281">
    <property type="term" value="C:TAT protein transport complex"/>
    <property type="evidence" value="ECO:0007669"/>
    <property type="project" value="UniProtKB-UniRule"/>
</dbReference>
<evidence type="ECO:0000256" key="5">
    <source>
        <dbReference type="HAMAP-Rule" id="MF_00902"/>
    </source>
</evidence>
<dbReference type="InterPro" id="IPR019820">
    <property type="entry name" value="Sec-indep_translocase_CS"/>
</dbReference>
<feature type="transmembrane region" description="Helical" evidence="5">
    <location>
        <begin position="26"/>
        <end position="49"/>
    </location>
</feature>
<keyword evidence="5" id="KW-0811">Translocation</keyword>
<keyword evidence="5" id="KW-0653">Protein transport</keyword>
<evidence type="ECO:0000256" key="3">
    <source>
        <dbReference type="ARBA" id="ARBA00022989"/>
    </source>
</evidence>
<accession>G2J9P7</accession>
<protein>
    <recommendedName>
        <fullName evidence="5">Sec-independent protein translocase protein TatC</fullName>
    </recommendedName>
</protein>
<reference evidence="6 7" key="1">
    <citation type="submission" date="2011-08" db="EMBL/GenBank/DDBJ databases">
        <title>The genome of the obligate endobacterium of an arbuscular mycorrhizal fungus reveals an interphylum network of nutritional interactions.</title>
        <authorList>
            <person name="Ghignone S."/>
            <person name="Salvioli A."/>
            <person name="Anca I."/>
            <person name="Lumini E."/>
            <person name="Ortu G."/>
            <person name="Petiti L."/>
            <person name="Cruveiller S."/>
            <person name="Bianciotto V."/>
            <person name="Piffanelli P."/>
            <person name="Lanfranco L."/>
            <person name="Bonfante P."/>
        </authorList>
    </citation>
    <scope>NUCLEOTIDE SEQUENCE [LARGE SCALE GENOMIC DNA]</scope>
    <source>
        <strain evidence="6 7">BEG34</strain>
    </source>
</reference>
<evidence type="ECO:0000313" key="7">
    <source>
        <dbReference type="Proteomes" id="UP000054051"/>
    </source>
</evidence>
<dbReference type="PANTHER" id="PTHR30371">
    <property type="entry name" value="SEC-INDEPENDENT PROTEIN TRANSLOCASE PROTEIN TATC"/>
    <property type="match status" value="1"/>
</dbReference>
<keyword evidence="7" id="KW-1185">Reference proteome</keyword>
<keyword evidence="2 5" id="KW-0812">Transmembrane</keyword>
<dbReference type="PRINTS" id="PR01840">
    <property type="entry name" value="TATCFAMILY"/>
</dbReference>
<dbReference type="eggNOG" id="COG0805">
    <property type="taxonomic scope" value="Bacteria"/>
</dbReference>
<comment type="subunit">
    <text evidence="5">The Tat system comprises two distinct complexes: a TatABC complex, containing multiple copies of TatA, TatB and TatC subunits, and a separate TatA complex, containing only TatA subunits. Substrates initially bind to the TatABC complex, which probably triggers association of the separate TatA complex to form the active translocon.</text>
</comment>
<feature type="transmembrane region" description="Helical" evidence="5">
    <location>
        <begin position="196"/>
        <end position="214"/>
    </location>
</feature>
<comment type="similarity">
    <text evidence="5">Belongs to the TatC family.</text>
</comment>
<dbReference type="HAMAP" id="MF_00902">
    <property type="entry name" value="TatC"/>
    <property type="match status" value="1"/>
</dbReference>
<feature type="transmembrane region" description="Helical" evidence="5">
    <location>
        <begin position="118"/>
        <end position="141"/>
    </location>
</feature>
<dbReference type="STRING" id="1070319.CAGGBEG34_240068"/>
<keyword evidence="5" id="KW-1003">Cell membrane</keyword>
<dbReference type="GO" id="GO:0043953">
    <property type="term" value="P:protein transport by the Tat complex"/>
    <property type="evidence" value="ECO:0007669"/>
    <property type="project" value="UniProtKB-UniRule"/>
</dbReference>
<dbReference type="PANTHER" id="PTHR30371:SF0">
    <property type="entry name" value="SEC-INDEPENDENT PROTEIN TRANSLOCASE PROTEIN TATC, CHLOROPLASTIC-RELATED"/>
    <property type="match status" value="1"/>
</dbReference>
<keyword evidence="5" id="KW-0813">Transport</keyword>
<evidence type="ECO:0000256" key="4">
    <source>
        <dbReference type="ARBA" id="ARBA00023136"/>
    </source>
</evidence>
<dbReference type="GO" id="GO:0009977">
    <property type="term" value="F:proton motive force dependent protein transmembrane transporter activity"/>
    <property type="evidence" value="ECO:0007669"/>
    <property type="project" value="TreeGrafter"/>
</dbReference>
<name>G2J9P7_9BURK</name>
<comment type="subcellular location">
    <subcellularLocation>
        <location evidence="5">Cell membrane</location>
        <topology evidence="5">Multi-pass membrane protein</topology>
    </subcellularLocation>
    <subcellularLocation>
        <location evidence="1">Membrane</location>
        <topology evidence="1">Multi-pass membrane protein</topology>
    </subcellularLocation>
</comment>
<dbReference type="EMBL" id="CAFB01000041">
    <property type="protein sequence ID" value="CCD29494.1"/>
    <property type="molecule type" value="Genomic_DNA"/>
</dbReference>
<sequence>MNDQHTTSADSFISHLVELRRRVIRALLAVALVFLGLVGWAADIFRWLARPLLMNLPKDGKMIVTDVTGSFFVPVKVTLLLALVIALPFVLYQLWAFVAPGLYRHERKWIAPLVGSSYALFLAGMAFAYFVVFPTVFRIMAHYNAPLNVQMTTDISHYLSFVLTLFVAFGMAFEVPVAVVLLVHTGALTVEKLKKSRPYAVVGAFIVAAIVTPPDVISQLMLAVPLVALYEAGLWAARVITRRL</sequence>
<dbReference type="Proteomes" id="UP000054051">
    <property type="component" value="Unassembled WGS sequence"/>
</dbReference>
<keyword evidence="4 5" id="KW-0472">Membrane</keyword>
<dbReference type="PROSITE" id="PS01218">
    <property type="entry name" value="TATC"/>
    <property type="match status" value="1"/>
</dbReference>
<evidence type="ECO:0000256" key="2">
    <source>
        <dbReference type="ARBA" id="ARBA00022692"/>
    </source>
</evidence>
<feature type="transmembrane region" description="Helical" evidence="5">
    <location>
        <begin position="220"/>
        <end position="240"/>
    </location>
</feature>
<comment type="function">
    <text evidence="5">Part of the twin-arginine translocation (Tat) system that transports large folded proteins containing a characteristic twin-arginine motif in their signal peptide across membranes. Together with TatB, TatC is part of a receptor directly interacting with Tat signal peptides.</text>
</comment>